<accession>A0ABN4IA84</accession>
<dbReference type="EMBL" id="CP012264">
    <property type="protein sequence ID" value="ALB63251.1"/>
    <property type="molecule type" value="Genomic_DNA"/>
</dbReference>
<reference evidence="2" key="2">
    <citation type="submission" date="2015-09" db="EMBL/GenBank/DDBJ databases">
        <title>Cronobacter genome sequencing and assembly.</title>
        <authorList>
            <person name="Descombes P."/>
            <person name="Baert L."/>
            <person name="Ngom-Bru C."/>
            <person name="Barretto C."/>
        </authorList>
    </citation>
    <scope>NUCLEOTIDE SEQUENCE [LARGE SCALE GENOMIC DNA]</scope>
    <source>
        <strain evidence="2">LMG 26250</strain>
    </source>
</reference>
<protein>
    <submittedName>
        <fullName evidence="1">Uncharacterized protein</fullName>
    </submittedName>
</protein>
<reference evidence="1 2" key="3">
    <citation type="journal article" date="2016" name="Genome Announc.">
        <title>Fully Closed Genome Sequences of Five Type Strains of the Genus Cronobacter and One Cronobacter sakazakii Strain.</title>
        <authorList>
            <person name="Moine D."/>
            <person name="Kassam M."/>
            <person name="Baert L."/>
            <person name="Tang Y."/>
            <person name="Barretto C."/>
            <person name="Ngom Bru C."/>
            <person name="Klijn A."/>
            <person name="Descombes P."/>
        </authorList>
    </citation>
    <scope>NUCLEOTIDE SEQUENCE [LARGE SCALE GENOMIC DNA]</scope>
    <source>
        <strain evidence="1 2">LMG 26250</strain>
    </source>
</reference>
<dbReference type="Proteomes" id="UP000067320">
    <property type="component" value="Chromosome"/>
</dbReference>
<evidence type="ECO:0000313" key="1">
    <source>
        <dbReference type="EMBL" id="ALB63251.1"/>
    </source>
</evidence>
<organism evidence="1 2">
    <name type="scientific">Cronobacter condimenti 1330</name>
    <dbReference type="NCBI Taxonomy" id="1073999"/>
    <lineage>
        <taxon>Bacteria</taxon>
        <taxon>Pseudomonadati</taxon>
        <taxon>Pseudomonadota</taxon>
        <taxon>Gammaproteobacteria</taxon>
        <taxon>Enterobacterales</taxon>
        <taxon>Enterobacteriaceae</taxon>
        <taxon>Cronobacter</taxon>
    </lineage>
</organism>
<proteinExistence type="predicted"/>
<gene>
    <name evidence="1" type="ORF">AFK62_12395</name>
</gene>
<sequence length="88" mass="9902">MVCEIYFDPIRIHLRNIYFVAYYPPGDILPLYGGAQRIQSGLVISQILSKRIIAARDRRIFTAGNVTFGVIDKLKAVSGNGHSQGRFF</sequence>
<name>A0ABN4IA84_9ENTR</name>
<evidence type="ECO:0000313" key="2">
    <source>
        <dbReference type="Proteomes" id="UP000067320"/>
    </source>
</evidence>
<keyword evidence="2" id="KW-1185">Reference proteome</keyword>
<reference evidence="2" key="1">
    <citation type="submission" date="2015-07" db="EMBL/GenBank/DDBJ databases">
        <authorList>
            <person name="Moine D."/>
            <person name="Kassam M."/>
        </authorList>
    </citation>
    <scope>NUCLEOTIDE SEQUENCE [LARGE SCALE GENOMIC DNA]</scope>
    <source>
        <strain evidence="2">LMG 26250</strain>
    </source>
</reference>